<protein>
    <submittedName>
        <fullName evidence="1">Uncharacterized protein</fullName>
    </submittedName>
</protein>
<dbReference type="Proteomes" id="UP000499080">
    <property type="component" value="Unassembled WGS sequence"/>
</dbReference>
<sequence>MRPVISQEIQVNPSSFSKRETAIVGEINILLRLFVNTAGRGPGGAVIEVDEPPPSATAGPLYVNNLMAKRTEELFSRLIPISILFLDKIPVMESVKHKIPKGSQPGMSEIIVLFIIRREVDLLLWPMHKEKKKRLLLESYYFCSTPA</sequence>
<accession>A0A4Y2DZQ5</accession>
<comment type="caution">
    <text evidence="1">The sequence shown here is derived from an EMBL/GenBank/DDBJ whole genome shotgun (WGS) entry which is preliminary data.</text>
</comment>
<dbReference type="EMBL" id="BGPR01000454">
    <property type="protein sequence ID" value="GBM21124.1"/>
    <property type="molecule type" value="Genomic_DNA"/>
</dbReference>
<reference evidence="1 2" key="1">
    <citation type="journal article" date="2019" name="Sci. Rep.">
        <title>Orb-weaving spider Araneus ventricosus genome elucidates the spidroin gene catalogue.</title>
        <authorList>
            <person name="Kono N."/>
            <person name="Nakamura H."/>
            <person name="Ohtoshi R."/>
            <person name="Moran D.A.P."/>
            <person name="Shinohara A."/>
            <person name="Yoshida Y."/>
            <person name="Fujiwara M."/>
            <person name="Mori M."/>
            <person name="Tomita M."/>
            <person name="Arakawa K."/>
        </authorList>
    </citation>
    <scope>NUCLEOTIDE SEQUENCE [LARGE SCALE GENOMIC DNA]</scope>
</reference>
<gene>
    <name evidence="1" type="ORF">AVEN_5445_1</name>
</gene>
<keyword evidence="2" id="KW-1185">Reference proteome</keyword>
<organism evidence="1 2">
    <name type="scientific">Araneus ventricosus</name>
    <name type="common">Orbweaver spider</name>
    <name type="synonym">Epeira ventricosa</name>
    <dbReference type="NCBI Taxonomy" id="182803"/>
    <lineage>
        <taxon>Eukaryota</taxon>
        <taxon>Metazoa</taxon>
        <taxon>Ecdysozoa</taxon>
        <taxon>Arthropoda</taxon>
        <taxon>Chelicerata</taxon>
        <taxon>Arachnida</taxon>
        <taxon>Araneae</taxon>
        <taxon>Araneomorphae</taxon>
        <taxon>Entelegynae</taxon>
        <taxon>Araneoidea</taxon>
        <taxon>Araneidae</taxon>
        <taxon>Araneus</taxon>
    </lineage>
</organism>
<dbReference type="AlphaFoldDB" id="A0A4Y2DZQ5"/>
<evidence type="ECO:0000313" key="1">
    <source>
        <dbReference type="EMBL" id="GBM21124.1"/>
    </source>
</evidence>
<proteinExistence type="predicted"/>
<evidence type="ECO:0000313" key="2">
    <source>
        <dbReference type="Proteomes" id="UP000499080"/>
    </source>
</evidence>
<name>A0A4Y2DZQ5_ARAVE</name>